<evidence type="ECO:0000313" key="2">
    <source>
        <dbReference type="EMBL" id="CAG8747212.1"/>
    </source>
</evidence>
<sequence length="56" mass="6295">RKSDALPPQDLRGPTPRRQVDDSAANQFFCSDHRSRRQCENGARSSTPIGLSRLEI</sequence>
<reference evidence="2" key="1">
    <citation type="submission" date="2021-06" db="EMBL/GenBank/DDBJ databases">
        <authorList>
            <person name="Kallberg Y."/>
            <person name="Tangrot J."/>
            <person name="Rosling A."/>
        </authorList>
    </citation>
    <scope>NUCLEOTIDE SEQUENCE</scope>
    <source>
        <strain evidence="2">CL551</strain>
    </source>
</reference>
<feature type="non-terminal residue" evidence="2">
    <location>
        <position position="56"/>
    </location>
</feature>
<accession>A0A9N9NNQ7</accession>
<evidence type="ECO:0000256" key="1">
    <source>
        <dbReference type="SAM" id="MobiDB-lite"/>
    </source>
</evidence>
<comment type="caution">
    <text evidence="2">The sequence shown here is derived from an EMBL/GenBank/DDBJ whole genome shotgun (WGS) entry which is preliminary data.</text>
</comment>
<dbReference type="EMBL" id="CAJVPV010033539">
    <property type="protein sequence ID" value="CAG8747212.1"/>
    <property type="molecule type" value="Genomic_DNA"/>
</dbReference>
<proteinExistence type="predicted"/>
<evidence type="ECO:0000313" key="3">
    <source>
        <dbReference type="Proteomes" id="UP000789342"/>
    </source>
</evidence>
<keyword evidence="3" id="KW-1185">Reference proteome</keyword>
<name>A0A9N9NNQ7_9GLOM</name>
<protein>
    <submittedName>
        <fullName evidence="2">6324_t:CDS:1</fullName>
    </submittedName>
</protein>
<gene>
    <name evidence="2" type="ORF">AMORRO_LOCUS15123</name>
</gene>
<feature type="region of interest" description="Disordered" evidence="1">
    <location>
        <begin position="1"/>
        <end position="56"/>
    </location>
</feature>
<dbReference type="Proteomes" id="UP000789342">
    <property type="component" value="Unassembled WGS sequence"/>
</dbReference>
<dbReference type="AlphaFoldDB" id="A0A9N9NNQ7"/>
<organism evidence="2 3">
    <name type="scientific">Acaulospora morrowiae</name>
    <dbReference type="NCBI Taxonomy" id="94023"/>
    <lineage>
        <taxon>Eukaryota</taxon>
        <taxon>Fungi</taxon>
        <taxon>Fungi incertae sedis</taxon>
        <taxon>Mucoromycota</taxon>
        <taxon>Glomeromycotina</taxon>
        <taxon>Glomeromycetes</taxon>
        <taxon>Diversisporales</taxon>
        <taxon>Acaulosporaceae</taxon>
        <taxon>Acaulospora</taxon>
    </lineage>
</organism>